<proteinExistence type="predicted"/>
<dbReference type="EMBL" id="ML178873">
    <property type="protein sequence ID" value="TFK95852.1"/>
    <property type="molecule type" value="Genomic_DNA"/>
</dbReference>
<reference evidence="3 4" key="1">
    <citation type="journal article" date="2019" name="Nat. Ecol. Evol.">
        <title>Megaphylogeny resolves global patterns of mushroom evolution.</title>
        <authorList>
            <person name="Varga T."/>
            <person name="Krizsan K."/>
            <person name="Foldi C."/>
            <person name="Dima B."/>
            <person name="Sanchez-Garcia M."/>
            <person name="Sanchez-Ramirez S."/>
            <person name="Szollosi G.J."/>
            <person name="Szarkandi J.G."/>
            <person name="Papp V."/>
            <person name="Albert L."/>
            <person name="Andreopoulos W."/>
            <person name="Angelini C."/>
            <person name="Antonin V."/>
            <person name="Barry K.W."/>
            <person name="Bougher N.L."/>
            <person name="Buchanan P."/>
            <person name="Buyck B."/>
            <person name="Bense V."/>
            <person name="Catcheside P."/>
            <person name="Chovatia M."/>
            <person name="Cooper J."/>
            <person name="Damon W."/>
            <person name="Desjardin D."/>
            <person name="Finy P."/>
            <person name="Geml J."/>
            <person name="Haridas S."/>
            <person name="Hughes K."/>
            <person name="Justo A."/>
            <person name="Karasinski D."/>
            <person name="Kautmanova I."/>
            <person name="Kiss B."/>
            <person name="Kocsube S."/>
            <person name="Kotiranta H."/>
            <person name="LaButti K.M."/>
            <person name="Lechner B.E."/>
            <person name="Liimatainen K."/>
            <person name="Lipzen A."/>
            <person name="Lukacs Z."/>
            <person name="Mihaltcheva S."/>
            <person name="Morgado L.N."/>
            <person name="Niskanen T."/>
            <person name="Noordeloos M.E."/>
            <person name="Ohm R.A."/>
            <person name="Ortiz-Santana B."/>
            <person name="Ovrebo C."/>
            <person name="Racz N."/>
            <person name="Riley R."/>
            <person name="Savchenko A."/>
            <person name="Shiryaev A."/>
            <person name="Soop K."/>
            <person name="Spirin V."/>
            <person name="Szebenyi C."/>
            <person name="Tomsovsky M."/>
            <person name="Tulloss R.E."/>
            <person name="Uehling J."/>
            <person name="Grigoriev I.V."/>
            <person name="Vagvolgyi C."/>
            <person name="Papp T."/>
            <person name="Martin F.M."/>
            <person name="Miettinen O."/>
            <person name="Hibbett D.S."/>
            <person name="Nagy L.G."/>
        </authorList>
    </citation>
    <scope>NUCLEOTIDE SEQUENCE [LARGE SCALE GENOMIC DNA]</scope>
    <source>
        <strain evidence="3 4">CBS 309.79</strain>
    </source>
</reference>
<feature type="signal peptide" evidence="2">
    <location>
        <begin position="1"/>
        <end position="22"/>
    </location>
</feature>
<gene>
    <name evidence="3" type="ORF">BDV98DRAFT_586805</name>
</gene>
<feature type="region of interest" description="Disordered" evidence="1">
    <location>
        <begin position="115"/>
        <end position="180"/>
    </location>
</feature>
<evidence type="ECO:0000256" key="2">
    <source>
        <dbReference type="SAM" id="SignalP"/>
    </source>
</evidence>
<feature type="compositionally biased region" description="Pro residues" evidence="1">
    <location>
        <begin position="155"/>
        <end position="167"/>
    </location>
</feature>
<sequence length="204" mass="21240">MPSFTAVSLLALSVMSSTQVFAACLPSHAVVGLSTRKVADLYTRQVAGGGITGPRRDSSTMHQYPACQTAATLDTEECIANSECVFWLRALQKAFPRTPLQSILMADPRRLLEPLHPHPQRAQKPLPSHLPTPPSNRHARSPPTPPANTLANPPANSPAPPAAPPATSPVAAGDKEPESAALSLQGSSALGLAVSAVAAVMIVL</sequence>
<name>A0A5C3Q1L1_9AGAR</name>
<feature type="chain" id="PRO_5022737148" evidence="2">
    <location>
        <begin position="23"/>
        <end position="204"/>
    </location>
</feature>
<evidence type="ECO:0000313" key="3">
    <source>
        <dbReference type="EMBL" id="TFK95852.1"/>
    </source>
</evidence>
<dbReference type="AlphaFoldDB" id="A0A5C3Q1L1"/>
<keyword evidence="4" id="KW-1185">Reference proteome</keyword>
<accession>A0A5C3Q1L1</accession>
<organism evidence="3 4">
    <name type="scientific">Pterulicium gracile</name>
    <dbReference type="NCBI Taxonomy" id="1884261"/>
    <lineage>
        <taxon>Eukaryota</taxon>
        <taxon>Fungi</taxon>
        <taxon>Dikarya</taxon>
        <taxon>Basidiomycota</taxon>
        <taxon>Agaricomycotina</taxon>
        <taxon>Agaricomycetes</taxon>
        <taxon>Agaricomycetidae</taxon>
        <taxon>Agaricales</taxon>
        <taxon>Pleurotineae</taxon>
        <taxon>Pterulaceae</taxon>
        <taxon>Pterulicium</taxon>
    </lineage>
</organism>
<protein>
    <submittedName>
        <fullName evidence="3">Uncharacterized protein</fullName>
    </submittedName>
</protein>
<evidence type="ECO:0000256" key="1">
    <source>
        <dbReference type="SAM" id="MobiDB-lite"/>
    </source>
</evidence>
<keyword evidence="2" id="KW-0732">Signal</keyword>
<dbReference type="Proteomes" id="UP000305067">
    <property type="component" value="Unassembled WGS sequence"/>
</dbReference>
<evidence type="ECO:0000313" key="4">
    <source>
        <dbReference type="Proteomes" id="UP000305067"/>
    </source>
</evidence>